<protein>
    <submittedName>
        <fullName evidence="1">Putative secreted protein</fullName>
    </submittedName>
</protein>
<dbReference type="AlphaFoldDB" id="A0A2M4CC00"/>
<evidence type="ECO:0000313" key="1">
    <source>
        <dbReference type="EMBL" id="MBW62872.1"/>
    </source>
</evidence>
<reference evidence="1" key="1">
    <citation type="submission" date="2018-01" db="EMBL/GenBank/DDBJ databases">
        <title>An insight into the sialome of Amazonian anophelines.</title>
        <authorList>
            <person name="Ribeiro J.M."/>
            <person name="Scarpassa V."/>
            <person name="Calvo E."/>
        </authorList>
    </citation>
    <scope>NUCLEOTIDE SEQUENCE</scope>
    <source>
        <tissue evidence="1">Salivary glands</tissue>
    </source>
</reference>
<sequence length="78" mass="8422">MAPMLSAWLSWCYSTSLRTATSRSRASSTYSLATCVPTSTRTLAAGSRNAYSTLVTPSTKPDSCVMKRYARAPSSFTI</sequence>
<proteinExistence type="predicted"/>
<dbReference type="EMBL" id="GGFJ01013731">
    <property type="protein sequence ID" value="MBW62872.1"/>
    <property type="molecule type" value="Transcribed_RNA"/>
</dbReference>
<organism evidence="1">
    <name type="scientific">Anopheles marajoara</name>
    <dbReference type="NCBI Taxonomy" id="58244"/>
    <lineage>
        <taxon>Eukaryota</taxon>
        <taxon>Metazoa</taxon>
        <taxon>Ecdysozoa</taxon>
        <taxon>Arthropoda</taxon>
        <taxon>Hexapoda</taxon>
        <taxon>Insecta</taxon>
        <taxon>Pterygota</taxon>
        <taxon>Neoptera</taxon>
        <taxon>Endopterygota</taxon>
        <taxon>Diptera</taxon>
        <taxon>Nematocera</taxon>
        <taxon>Culicoidea</taxon>
        <taxon>Culicidae</taxon>
        <taxon>Anophelinae</taxon>
        <taxon>Anopheles</taxon>
    </lineage>
</organism>
<accession>A0A2M4CC00</accession>
<name>A0A2M4CC00_9DIPT</name>